<proteinExistence type="predicted"/>
<evidence type="ECO:0000256" key="2">
    <source>
        <dbReference type="ARBA" id="ARBA00022692"/>
    </source>
</evidence>
<dbReference type="GO" id="GO:0012505">
    <property type="term" value="C:endomembrane system"/>
    <property type="evidence" value="ECO:0007669"/>
    <property type="project" value="UniProtKB-SubCell"/>
</dbReference>
<dbReference type="InParanoid" id="A0A2T3AKD0"/>
<evidence type="ECO:0000256" key="1">
    <source>
        <dbReference type="ARBA" id="ARBA00004127"/>
    </source>
</evidence>
<dbReference type="PANTHER" id="PTHR28293">
    <property type="entry name" value="NUCLEAR RIM PROTEIN 1"/>
    <property type="match status" value="1"/>
</dbReference>
<organism evidence="7 8">
    <name type="scientific">Coniella lustricola</name>
    <dbReference type="NCBI Taxonomy" id="2025994"/>
    <lineage>
        <taxon>Eukaryota</taxon>
        <taxon>Fungi</taxon>
        <taxon>Dikarya</taxon>
        <taxon>Ascomycota</taxon>
        <taxon>Pezizomycotina</taxon>
        <taxon>Sordariomycetes</taxon>
        <taxon>Sordariomycetidae</taxon>
        <taxon>Diaporthales</taxon>
        <taxon>Schizoparmaceae</taxon>
        <taxon>Coniella</taxon>
    </lineage>
</organism>
<keyword evidence="2 6" id="KW-0812">Transmembrane</keyword>
<dbReference type="STRING" id="2025994.A0A2T3AKD0"/>
<dbReference type="EMBL" id="KZ678379">
    <property type="protein sequence ID" value="PSS02103.1"/>
    <property type="molecule type" value="Genomic_DNA"/>
</dbReference>
<reference evidence="7 8" key="1">
    <citation type="journal article" date="2018" name="Mycol. Prog.">
        <title>Coniella lustricola, a new species from submerged detritus.</title>
        <authorList>
            <person name="Raudabaugh D.B."/>
            <person name="Iturriaga T."/>
            <person name="Carver A."/>
            <person name="Mondo S."/>
            <person name="Pangilinan J."/>
            <person name="Lipzen A."/>
            <person name="He G."/>
            <person name="Amirebrahimi M."/>
            <person name="Grigoriev I.V."/>
            <person name="Miller A.N."/>
        </authorList>
    </citation>
    <scope>NUCLEOTIDE SEQUENCE [LARGE SCALE GENOMIC DNA]</scope>
    <source>
        <strain evidence="7 8">B22-T-1</strain>
    </source>
</reference>
<evidence type="ECO:0000256" key="4">
    <source>
        <dbReference type="ARBA" id="ARBA00023136"/>
    </source>
</evidence>
<dbReference type="Pfam" id="PF10332">
    <property type="entry name" value="DUF2418"/>
    <property type="match status" value="1"/>
</dbReference>
<evidence type="ECO:0000256" key="3">
    <source>
        <dbReference type="ARBA" id="ARBA00022989"/>
    </source>
</evidence>
<name>A0A2T3AKD0_9PEZI</name>
<protein>
    <recommendedName>
        <fullName evidence="9">Meiotically up-regulated gene 154 protein</fullName>
    </recommendedName>
</protein>
<evidence type="ECO:0000256" key="5">
    <source>
        <dbReference type="SAM" id="MobiDB-lite"/>
    </source>
</evidence>
<dbReference type="OrthoDB" id="3363151at2759"/>
<accession>A0A2T3AKD0</accession>
<feature type="compositionally biased region" description="Polar residues" evidence="5">
    <location>
        <begin position="328"/>
        <end position="339"/>
    </location>
</feature>
<dbReference type="InterPro" id="IPR018819">
    <property type="entry name" value="Nur1/Mug154"/>
</dbReference>
<feature type="transmembrane region" description="Helical" evidence="6">
    <location>
        <begin position="79"/>
        <end position="100"/>
    </location>
</feature>
<dbReference type="AlphaFoldDB" id="A0A2T3AKD0"/>
<dbReference type="GO" id="GO:0043007">
    <property type="term" value="P:maintenance of rDNA"/>
    <property type="evidence" value="ECO:0007669"/>
    <property type="project" value="TreeGrafter"/>
</dbReference>
<evidence type="ECO:0000256" key="6">
    <source>
        <dbReference type="SAM" id="Phobius"/>
    </source>
</evidence>
<feature type="compositionally biased region" description="Low complexity" evidence="5">
    <location>
        <begin position="353"/>
        <end position="364"/>
    </location>
</feature>
<dbReference type="Proteomes" id="UP000241462">
    <property type="component" value="Unassembled WGS sequence"/>
</dbReference>
<keyword evidence="8" id="KW-1185">Reference proteome</keyword>
<comment type="subcellular location">
    <subcellularLocation>
        <location evidence="1">Endomembrane system</location>
        <topology evidence="1">Multi-pass membrane protein</topology>
    </subcellularLocation>
</comment>
<sequence length="402" mass="44492">MPRLVRRRPLLERITAALNPWDTFLWLSEEIETRDIGSKSLGTQLGLGLNALFLLARANGAYTAGTGDDVFSDIDSGSWLAYLSWTVAWLLAAISVWNVAPTFLRTRSYRFFEADVEQSMGTPNAKRVRVQSSPALPSPLRVLGDIMSSETAESRAHPDVTRDVWELHLWDPLPASLQILCLFSPVHVLMYMFALPVATLDPRPSVTVFKCIVEQIVLSVLLLTVEAQFTQQNKDAAYIQKEVMREYDIKFVHPHVYPVVREVGTQCGEDDEGNELDSVEIGRPNTLIKRSFQTNPNPNYLAHIDPDKVGQGSPSRSRSPSVMATPVMNRSRQADNITSALRARPSPFRQSVAPATPRTATPRALSPQKPTVSSISTSTNTHYGGNLGVFSHTNSPLKRAAS</sequence>
<keyword evidence="3 6" id="KW-1133">Transmembrane helix</keyword>
<keyword evidence="4 6" id="KW-0472">Membrane</keyword>
<gene>
    <name evidence="7" type="ORF">BD289DRAFT_269961</name>
</gene>
<dbReference type="GO" id="GO:0007096">
    <property type="term" value="P:regulation of exit from mitosis"/>
    <property type="evidence" value="ECO:0007669"/>
    <property type="project" value="TreeGrafter"/>
</dbReference>
<dbReference type="PANTHER" id="PTHR28293:SF1">
    <property type="entry name" value="NUCLEAR RIM PROTEIN 1"/>
    <property type="match status" value="1"/>
</dbReference>
<evidence type="ECO:0008006" key="9">
    <source>
        <dbReference type="Google" id="ProtNLM"/>
    </source>
</evidence>
<feature type="compositionally biased region" description="Polar residues" evidence="5">
    <location>
        <begin position="368"/>
        <end position="383"/>
    </location>
</feature>
<evidence type="ECO:0000313" key="8">
    <source>
        <dbReference type="Proteomes" id="UP000241462"/>
    </source>
</evidence>
<feature type="region of interest" description="Disordered" evidence="5">
    <location>
        <begin position="300"/>
        <end position="402"/>
    </location>
</feature>
<evidence type="ECO:0000313" key="7">
    <source>
        <dbReference type="EMBL" id="PSS02103.1"/>
    </source>
</evidence>